<gene>
    <name evidence="2" type="ORF">UV61_C0005G0015</name>
</gene>
<sequence>MEASNHKLRTGNFRINFPGLRTVIRNPAISSSAKVVYVDLLLYAGIDGISFPTEATLGRNQALSDRQIRNLINELRDHNQLFWNKNSFSASNAYRFNPEIYFRIDENNRKSPSDDSGNGVPIDTGNQFPPKVVNENNQLSSSHVLQIFEDTFKRKCSKSDRDYLHKLCQNYTPNSVEESIKEVAKRPPEFVSPPYLKTILEDWKFYGKPELAPIFKPCRKNGCENGVILNKTSQTYTKCNCFEVYEAARKSWNENSKRSITRG</sequence>
<feature type="region of interest" description="Disordered" evidence="1">
    <location>
        <begin position="107"/>
        <end position="127"/>
    </location>
</feature>
<dbReference type="STRING" id="1618446.UV61_C0005G0015"/>
<dbReference type="Proteomes" id="UP000034050">
    <property type="component" value="Unassembled WGS sequence"/>
</dbReference>
<dbReference type="AlphaFoldDB" id="A0A0G1CN70"/>
<evidence type="ECO:0000313" key="2">
    <source>
        <dbReference type="EMBL" id="KKS86994.1"/>
    </source>
</evidence>
<protein>
    <submittedName>
        <fullName evidence="2">Uncharacterized protein</fullName>
    </submittedName>
</protein>
<reference evidence="2 3" key="1">
    <citation type="journal article" date="2015" name="Nature">
        <title>rRNA introns, odd ribosomes, and small enigmatic genomes across a large radiation of phyla.</title>
        <authorList>
            <person name="Brown C.T."/>
            <person name="Hug L.A."/>
            <person name="Thomas B.C."/>
            <person name="Sharon I."/>
            <person name="Castelle C.J."/>
            <person name="Singh A."/>
            <person name="Wilkins M.J."/>
            <person name="Williams K.H."/>
            <person name="Banfield J.F."/>
        </authorList>
    </citation>
    <scope>NUCLEOTIDE SEQUENCE [LARGE SCALE GENOMIC DNA]</scope>
</reference>
<accession>A0A0G1CN70</accession>
<evidence type="ECO:0000256" key="1">
    <source>
        <dbReference type="SAM" id="MobiDB-lite"/>
    </source>
</evidence>
<organism evidence="2 3">
    <name type="scientific">Candidatus Gottesmanbacteria bacterium GW2011_GWB1_43_11</name>
    <dbReference type="NCBI Taxonomy" id="1618446"/>
    <lineage>
        <taxon>Bacteria</taxon>
        <taxon>Candidatus Gottesmaniibacteriota</taxon>
    </lineage>
</organism>
<evidence type="ECO:0000313" key="3">
    <source>
        <dbReference type="Proteomes" id="UP000034050"/>
    </source>
</evidence>
<dbReference type="EMBL" id="LCFD01000005">
    <property type="protein sequence ID" value="KKS86994.1"/>
    <property type="molecule type" value="Genomic_DNA"/>
</dbReference>
<proteinExistence type="predicted"/>
<comment type="caution">
    <text evidence="2">The sequence shown here is derived from an EMBL/GenBank/DDBJ whole genome shotgun (WGS) entry which is preliminary data.</text>
</comment>
<name>A0A0G1CN70_9BACT</name>